<dbReference type="Proteomes" id="UP000244081">
    <property type="component" value="Unassembled WGS sequence"/>
</dbReference>
<dbReference type="InterPro" id="IPR002104">
    <property type="entry name" value="Integrase_catalytic"/>
</dbReference>
<dbReference type="InterPro" id="IPR038488">
    <property type="entry name" value="Integrase_DNA-bd_sf"/>
</dbReference>
<dbReference type="CDD" id="cd00796">
    <property type="entry name" value="INT_Rci_Hp1_C"/>
    <property type="match status" value="1"/>
</dbReference>
<evidence type="ECO:0000256" key="1">
    <source>
        <dbReference type="ARBA" id="ARBA00008857"/>
    </source>
</evidence>
<dbReference type="SUPFAM" id="SSF56349">
    <property type="entry name" value="DNA breaking-rejoining enzymes"/>
    <property type="match status" value="1"/>
</dbReference>
<dbReference type="InterPro" id="IPR050808">
    <property type="entry name" value="Phage_Integrase"/>
</dbReference>
<evidence type="ECO:0000313" key="7">
    <source>
        <dbReference type="Proteomes" id="UP000244081"/>
    </source>
</evidence>
<accession>A0A2T5VHF6</accession>
<keyword evidence="3" id="KW-0238">DNA-binding</keyword>
<comment type="similarity">
    <text evidence="1">Belongs to the 'phage' integrase family.</text>
</comment>
<reference evidence="6 7" key="1">
    <citation type="submission" date="2018-04" db="EMBL/GenBank/DDBJ databases">
        <title>Genomic Encyclopedia of Archaeal and Bacterial Type Strains, Phase II (KMG-II): from individual species to whole genera.</title>
        <authorList>
            <person name="Goeker M."/>
        </authorList>
    </citation>
    <scope>NUCLEOTIDE SEQUENCE [LARGE SCALE GENOMIC DNA]</scope>
    <source>
        <strain evidence="6 7">DSM 23382</strain>
    </source>
</reference>
<organism evidence="6 7">
    <name type="scientific">Breoghania corrubedonensis</name>
    <dbReference type="NCBI Taxonomy" id="665038"/>
    <lineage>
        <taxon>Bacteria</taxon>
        <taxon>Pseudomonadati</taxon>
        <taxon>Pseudomonadota</taxon>
        <taxon>Alphaproteobacteria</taxon>
        <taxon>Hyphomicrobiales</taxon>
        <taxon>Stappiaceae</taxon>
        <taxon>Breoghania</taxon>
    </lineage>
</organism>
<protein>
    <submittedName>
        <fullName evidence="6">Site-specific recombinase XerD</fullName>
    </submittedName>
</protein>
<dbReference type="GO" id="GO:0003677">
    <property type="term" value="F:DNA binding"/>
    <property type="evidence" value="ECO:0007669"/>
    <property type="project" value="UniProtKB-KW"/>
</dbReference>
<keyword evidence="2" id="KW-0229">DNA integration</keyword>
<dbReference type="InterPro" id="IPR013762">
    <property type="entry name" value="Integrase-like_cat_sf"/>
</dbReference>
<evidence type="ECO:0000256" key="4">
    <source>
        <dbReference type="ARBA" id="ARBA00023172"/>
    </source>
</evidence>
<evidence type="ECO:0000313" key="6">
    <source>
        <dbReference type="EMBL" id="PTW63182.1"/>
    </source>
</evidence>
<feature type="domain" description="Tyr recombinase" evidence="5">
    <location>
        <begin position="223"/>
        <end position="398"/>
    </location>
</feature>
<sequence length="438" mass="48865">MARITKRVVDTTETGSKDYVIWDGELPGFGLRVFASGKRSYIIQYRSRGRSRRYTIGLHGVWTPEGARREAKAQLGRVAHGDDPAEEREEDRKALTVKQLCEQYIADMEAGLILGKGGRPKKDTTIATDVGRIRRHIIPLLGTRRVRDITKPDMNNLMKDIIAGKTRVTVKTEKLRGKAIVRGGRGTAIRTMGLLGGIFSYAVEAGVVEHNPTHGLRKPKYQVRDRRLSEAEYRTLGGILRDARRSDHYRIHAEILRLIALTGCRRGEIVNLKWSAVDLEGSCLRLADSKEGASVRPVGLPVVEYLEQERRQRTGTYVFPGQGIDNAVGNFPQSWKKLFKGTPLWDVTPHVLRHSFASIANDLGFTEITIAALIGHAKGSVTSKYVHTLDSTLIMAADTVSGYIKALLEGVEFRRNTYTLDRQSRQSAIDQVLVDAVK</sequence>
<keyword evidence="7" id="KW-1185">Reference proteome</keyword>
<dbReference type="GO" id="GO:0015074">
    <property type="term" value="P:DNA integration"/>
    <property type="evidence" value="ECO:0007669"/>
    <property type="project" value="UniProtKB-KW"/>
</dbReference>
<dbReference type="GO" id="GO:0006310">
    <property type="term" value="P:DNA recombination"/>
    <property type="evidence" value="ECO:0007669"/>
    <property type="project" value="UniProtKB-KW"/>
</dbReference>
<dbReference type="RefSeq" id="WP_107988651.1">
    <property type="nucleotide sequence ID" value="NZ_QAYG01000001.1"/>
</dbReference>
<dbReference type="EMBL" id="QAYG01000001">
    <property type="protein sequence ID" value="PTW63182.1"/>
    <property type="molecule type" value="Genomic_DNA"/>
</dbReference>
<evidence type="ECO:0000256" key="3">
    <source>
        <dbReference type="ARBA" id="ARBA00023125"/>
    </source>
</evidence>
<dbReference type="Pfam" id="PF00589">
    <property type="entry name" value="Phage_integrase"/>
    <property type="match status" value="1"/>
</dbReference>
<dbReference type="Pfam" id="PF13356">
    <property type="entry name" value="Arm-DNA-bind_3"/>
    <property type="match status" value="1"/>
</dbReference>
<dbReference type="InterPro" id="IPR011010">
    <property type="entry name" value="DNA_brk_join_enz"/>
</dbReference>
<gene>
    <name evidence="6" type="ORF">C8N35_1011233</name>
</gene>
<dbReference type="Gene3D" id="1.10.150.130">
    <property type="match status" value="1"/>
</dbReference>
<dbReference type="InterPro" id="IPR025166">
    <property type="entry name" value="Integrase_DNA_bind_dom"/>
</dbReference>
<dbReference type="PANTHER" id="PTHR30629:SF2">
    <property type="entry name" value="PROPHAGE INTEGRASE INTS-RELATED"/>
    <property type="match status" value="1"/>
</dbReference>
<dbReference type="PANTHER" id="PTHR30629">
    <property type="entry name" value="PROPHAGE INTEGRASE"/>
    <property type="match status" value="1"/>
</dbReference>
<evidence type="ECO:0000256" key="2">
    <source>
        <dbReference type="ARBA" id="ARBA00022908"/>
    </source>
</evidence>
<name>A0A2T5VHF6_9HYPH</name>
<proteinExistence type="inferred from homology"/>
<dbReference type="InterPro" id="IPR010998">
    <property type="entry name" value="Integrase_recombinase_N"/>
</dbReference>
<dbReference type="PROSITE" id="PS51898">
    <property type="entry name" value="TYR_RECOMBINASE"/>
    <property type="match status" value="1"/>
</dbReference>
<dbReference type="AlphaFoldDB" id="A0A2T5VHF6"/>
<dbReference type="Gene3D" id="1.10.443.10">
    <property type="entry name" value="Intergrase catalytic core"/>
    <property type="match status" value="1"/>
</dbReference>
<dbReference type="OrthoDB" id="7615137at2"/>
<evidence type="ECO:0000259" key="5">
    <source>
        <dbReference type="PROSITE" id="PS51898"/>
    </source>
</evidence>
<dbReference type="Gene3D" id="3.30.160.390">
    <property type="entry name" value="Integrase, DNA-binding domain"/>
    <property type="match status" value="1"/>
</dbReference>
<keyword evidence="4" id="KW-0233">DNA recombination</keyword>
<comment type="caution">
    <text evidence="6">The sequence shown here is derived from an EMBL/GenBank/DDBJ whole genome shotgun (WGS) entry which is preliminary data.</text>
</comment>